<dbReference type="EMBL" id="CP031700">
    <property type="protein sequence ID" value="QEY26137.1"/>
    <property type="molecule type" value="Genomic_DNA"/>
</dbReference>
<dbReference type="Proteomes" id="UP000325713">
    <property type="component" value="Chromosome"/>
</dbReference>
<proteinExistence type="predicted"/>
<dbReference type="KEGG" id="nzl:D0T92_06075"/>
<protein>
    <submittedName>
        <fullName evidence="1">Uncharacterized protein</fullName>
    </submittedName>
</protein>
<dbReference type="AlphaFoldDB" id="A0A5J6PZ64"/>
<evidence type="ECO:0000313" key="1">
    <source>
        <dbReference type="EMBL" id="QEY26137.1"/>
    </source>
</evidence>
<name>A0A5J6PZ64_9NEIS</name>
<gene>
    <name evidence="1" type="ORF">D0T92_06075</name>
</gene>
<keyword evidence="2" id="KW-1185">Reference proteome</keyword>
<dbReference type="RefSeq" id="WP_151051161.1">
    <property type="nucleotide sequence ID" value="NZ_CP031700.1"/>
</dbReference>
<evidence type="ECO:0000313" key="2">
    <source>
        <dbReference type="Proteomes" id="UP000325713"/>
    </source>
</evidence>
<reference evidence="1 2" key="1">
    <citation type="submission" date="2018-08" db="EMBL/GenBank/DDBJ databases">
        <title>Neisseria zalophi ATCC BAA-2455 complete genome.</title>
        <authorList>
            <person name="Veseli I.A."/>
            <person name="Buttler R."/>
            <person name="Mascarenhas dos Santos A.C."/>
            <person name="Pombert J.-F."/>
        </authorList>
    </citation>
    <scope>NUCLEOTIDE SEQUENCE [LARGE SCALE GENOMIC DNA]</scope>
    <source>
        <strain evidence="1 2">ATCC BAA-2455</strain>
    </source>
</reference>
<organism evidence="1 2">
    <name type="scientific">Neisseria zalophi</name>
    <dbReference type="NCBI Taxonomy" id="640030"/>
    <lineage>
        <taxon>Bacteria</taxon>
        <taxon>Pseudomonadati</taxon>
        <taxon>Pseudomonadota</taxon>
        <taxon>Betaproteobacteria</taxon>
        <taxon>Neisseriales</taxon>
        <taxon>Neisseriaceae</taxon>
        <taxon>Neisseria</taxon>
    </lineage>
</organism>
<dbReference type="OrthoDB" id="2628322at2"/>
<accession>A0A5J6PZ64</accession>
<sequence>MNSDVYKNFLKDVVFEIFNKYENDMFAADSDMQKGYNFAIYEIISLLIEQSEVFGLNKEKIGLKDIDAERDYLK</sequence>